<dbReference type="PANTHER" id="PTHR30002">
    <property type="entry name" value="EPOXYQUEUOSINE REDUCTASE"/>
    <property type="match status" value="1"/>
</dbReference>
<dbReference type="RefSeq" id="WP_015903321.1">
    <property type="nucleotide sequence ID" value="NC_012108.1"/>
</dbReference>
<dbReference type="InterPro" id="IPR004453">
    <property type="entry name" value="QueG"/>
</dbReference>
<dbReference type="GO" id="GO:0008616">
    <property type="term" value="P:tRNA queuosine(34) biosynthetic process"/>
    <property type="evidence" value="ECO:0007669"/>
    <property type="project" value="InterPro"/>
</dbReference>
<protein>
    <submittedName>
        <fullName evidence="3">Leucine-rich ARM-like family protein</fullName>
    </submittedName>
</protein>
<dbReference type="AlphaFoldDB" id="C0Q9H0"/>
<evidence type="ECO:0000313" key="4">
    <source>
        <dbReference type="Proteomes" id="UP000000442"/>
    </source>
</evidence>
<feature type="domain" description="4Fe-4S ferredoxin-type" evidence="2">
    <location>
        <begin position="172"/>
        <end position="202"/>
    </location>
</feature>
<keyword evidence="1" id="KW-0479">Metal-binding</keyword>
<reference evidence="3 4" key="1">
    <citation type="journal article" date="2009" name="Environ. Microbiol.">
        <title>Genome sequence of Desulfobacterium autotrophicum HRM2, a marine sulfate reducer oxidizing organic carbon completely to carbon dioxide.</title>
        <authorList>
            <person name="Strittmatter A.W."/>
            <person name="Liesegang H."/>
            <person name="Rabus R."/>
            <person name="Decker I."/>
            <person name="Amann J."/>
            <person name="Andres S."/>
            <person name="Henne A."/>
            <person name="Fricke W.F."/>
            <person name="Martinez-Arias R."/>
            <person name="Bartels D."/>
            <person name="Goesmann A."/>
            <person name="Krause L."/>
            <person name="Puehler A."/>
            <person name="Klenk H.P."/>
            <person name="Richter M."/>
            <person name="Schuler M."/>
            <person name="Gloeckner F.O."/>
            <person name="Meyerdierks A."/>
            <person name="Gottschalk G."/>
            <person name="Amann R."/>
        </authorList>
    </citation>
    <scope>NUCLEOTIDE SEQUENCE [LARGE SCALE GENOMIC DNA]</scope>
    <source>
        <strain evidence="4">ATCC 43914 / DSM 3382 / HRM2</strain>
    </source>
</reference>
<dbReference type="Pfam" id="PF13484">
    <property type="entry name" value="Fer4_16"/>
    <property type="match status" value="1"/>
</dbReference>
<dbReference type="eggNOG" id="COG1600">
    <property type="taxonomic scope" value="Bacteria"/>
</dbReference>
<gene>
    <name evidence="3" type="ordered locus">HRM2_14250</name>
</gene>
<name>C0Q9H0_DESAH</name>
<dbReference type="EMBL" id="CP001087">
    <property type="protein sequence ID" value="ACN14534.1"/>
    <property type="molecule type" value="Genomic_DNA"/>
</dbReference>
<dbReference type="KEGG" id="dat:HRM2_14250"/>
<dbReference type="OrthoDB" id="9784571at2"/>
<keyword evidence="1" id="KW-0411">Iron-sulfur</keyword>
<dbReference type="Proteomes" id="UP000000442">
    <property type="component" value="Chromosome"/>
</dbReference>
<evidence type="ECO:0000313" key="3">
    <source>
        <dbReference type="EMBL" id="ACN14534.1"/>
    </source>
</evidence>
<dbReference type="SUPFAM" id="SSF48371">
    <property type="entry name" value="ARM repeat"/>
    <property type="match status" value="1"/>
</dbReference>
<keyword evidence="4" id="KW-1185">Reference proteome</keyword>
<dbReference type="Pfam" id="PF13646">
    <property type="entry name" value="HEAT_2"/>
    <property type="match status" value="1"/>
</dbReference>
<dbReference type="HOGENOM" id="CLU_030790_1_0_7"/>
<proteinExistence type="predicted"/>
<evidence type="ECO:0000259" key="2">
    <source>
        <dbReference type="PROSITE" id="PS51379"/>
    </source>
</evidence>
<dbReference type="InterPro" id="IPR016024">
    <property type="entry name" value="ARM-type_fold"/>
</dbReference>
<organism evidence="3 4">
    <name type="scientific">Desulforapulum autotrophicum (strain ATCC 43914 / DSM 3382 / VKM B-1955 / HRM2)</name>
    <name type="common">Desulfobacterium autotrophicum</name>
    <dbReference type="NCBI Taxonomy" id="177437"/>
    <lineage>
        <taxon>Bacteria</taxon>
        <taxon>Pseudomonadati</taxon>
        <taxon>Thermodesulfobacteriota</taxon>
        <taxon>Desulfobacteria</taxon>
        <taxon>Desulfobacterales</taxon>
        <taxon>Desulfobacteraceae</taxon>
        <taxon>Desulforapulum</taxon>
    </lineage>
</organism>
<dbReference type="GO" id="GO:0052693">
    <property type="term" value="F:epoxyqueuosine reductase activity"/>
    <property type="evidence" value="ECO:0007669"/>
    <property type="project" value="TreeGrafter"/>
</dbReference>
<evidence type="ECO:0000256" key="1">
    <source>
        <dbReference type="ARBA" id="ARBA00022485"/>
    </source>
</evidence>
<dbReference type="STRING" id="177437.HRM2_14250"/>
<dbReference type="Gene3D" id="3.30.70.20">
    <property type="match status" value="1"/>
</dbReference>
<dbReference type="PANTHER" id="PTHR30002:SF4">
    <property type="entry name" value="EPOXYQUEUOSINE REDUCTASE"/>
    <property type="match status" value="1"/>
</dbReference>
<dbReference type="InterPro" id="IPR017896">
    <property type="entry name" value="4Fe4S_Fe-S-bd"/>
</dbReference>
<dbReference type="GO" id="GO:0051539">
    <property type="term" value="F:4 iron, 4 sulfur cluster binding"/>
    <property type="evidence" value="ECO:0007669"/>
    <property type="project" value="UniProtKB-KW"/>
</dbReference>
<dbReference type="Gene3D" id="1.25.10.10">
    <property type="entry name" value="Leucine-rich Repeat Variant"/>
    <property type="match status" value="1"/>
</dbReference>
<dbReference type="InterPro" id="IPR011989">
    <property type="entry name" value="ARM-like"/>
</dbReference>
<keyword evidence="1" id="KW-0004">4Fe-4S</keyword>
<accession>C0Q9H0</accession>
<sequence>MISKEDIVIKSKEFGFEDVGFTTAEPFETHRKFLADRQEEYGWAEAVGLDLIKGTDPRAIMADAQTVIVLMEVYFRKAYPRHMEGHFGRCYLDDDRVTKDGLSQRIKAFRSFLRDNGIDSKVPFNLPHRVAAARAGMGTFGKNCLFYSNTVARQGSWVLPIAVVINHTFEPGKPTVEMGCPDWCKNACIAACPTRALKGNGTIDPRKCISYLTYFGQGLTPKELREPMGLYVYGCDRCQNVCPRNAAWLANDLLPNEKVEAKASAFELSALLHMDKPYFESKIWPHMFYMSSDDLWRWRMNVARAMGNTRDSMYTDDLIRAFRENKDDRVRAMSAWALGRIGCKKDKAALEDFLTDSSGQVHGEVQDALEQCN</sequence>
<keyword evidence="1" id="KW-0408">Iron</keyword>
<dbReference type="PROSITE" id="PS51379">
    <property type="entry name" value="4FE4S_FER_2"/>
    <property type="match status" value="1"/>
</dbReference>
<dbReference type="SUPFAM" id="SSF54862">
    <property type="entry name" value="4Fe-4S ferredoxins"/>
    <property type="match status" value="1"/>
</dbReference>